<organism evidence="3 4">
    <name type="scientific">Candidatus Gottesmanbacteria bacterium RIFCSPHIGHO2_01_FULL_46_14</name>
    <dbReference type="NCBI Taxonomy" id="1798380"/>
    <lineage>
        <taxon>Bacteria</taxon>
        <taxon>Candidatus Gottesmaniibacteriota</taxon>
    </lineage>
</organism>
<dbReference type="Pfam" id="PF00106">
    <property type="entry name" value="adh_short"/>
    <property type="match status" value="1"/>
</dbReference>
<reference evidence="3 4" key="1">
    <citation type="journal article" date="2016" name="Nat. Commun.">
        <title>Thousands of microbial genomes shed light on interconnected biogeochemical processes in an aquifer system.</title>
        <authorList>
            <person name="Anantharaman K."/>
            <person name="Brown C.T."/>
            <person name="Hug L.A."/>
            <person name="Sharon I."/>
            <person name="Castelle C.J."/>
            <person name="Probst A.J."/>
            <person name="Thomas B.C."/>
            <person name="Singh A."/>
            <person name="Wilkins M.J."/>
            <person name="Karaoz U."/>
            <person name="Brodie E.L."/>
            <person name="Williams K.H."/>
            <person name="Hubbard S.S."/>
            <person name="Banfield J.F."/>
        </authorList>
    </citation>
    <scope>NUCLEOTIDE SEQUENCE [LARGE SCALE GENOMIC DNA]</scope>
</reference>
<feature type="non-terminal residue" evidence="3">
    <location>
        <position position="220"/>
    </location>
</feature>
<dbReference type="EMBL" id="MFJJ01000049">
    <property type="protein sequence ID" value="OGG13076.1"/>
    <property type="molecule type" value="Genomic_DNA"/>
</dbReference>
<evidence type="ECO:0000313" key="3">
    <source>
        <dbReference type="EMBL" id="OGG13076.1"/>
    </source>
</evidence>
<evidence type="ECO:0000256" key="1">
    <source>
        <dbReference type="ARBA" id="ARBA00006484"/>
    </source>
</evidence>
<evidence type="ECO:0008006" key="5">
    <source>
        <dbReference type="Google" id="ProtNLM"/>
    </source>
</evidence>
<protein>
    <recommendedName>
        <fullName evidence="5">3-oxoacyl-ACP reductase</fullName>
    </recommendedName>
</protein>
<comment type="caution">
    <text evidence="3">The sequence shown here is derived from an EMBL/GenBank/DDBJ whole genome shotgun (WGS) entry which is preliminary data.</text>
</comment>
<dbReference type="Gene3D" id="3.40.50.720">
    <property type="entry name" value="NAD(P)-binding Rossmann-like Domain"/>
    <property type="match status" value="1"/>
</dbReference>
<dbReference type="PRINTS" id="PR00080">
    <property type="entry name" value="SDRFAMILY"/>
</dbReference>
<dbReference type="Proteomes" id="UP000177416">
    <property type="component" value="Unassembled WGS sequence"/>
</dbReference>
<evidence type="ECO:0000313" key="4">
    <source>
        <dbReference type="Proteomes" id="UP000177416"/>
    </source>
</evidence>
<dbReference type="InterPro" id="IPR002347">
    <property type="entry name" value="SDR_fam"/>
</dbReference>
<dbReference type="InterPro" id="IPR050259">
    <property type="entry name" value="SDR"/>
</dbReference>
<dbReference type="PANTHER" id="PTHR42879">
    <property type="entry name" value="3-OXOACYL-(ACYL-CARRIER-PROTEIN) REDUCTASE"/>
    <property type="match status" value="1"/>
</dbReference>
<accession>A0A1F5ZKP9</accession>
<name>A0A1F5ZKP9_9BACT</name>
<comment type="similarity">
    <text evidence="1 2">Belongs to the short-chain dehydrogenases/reductases (SDR) family.</text>
</comment>
<gene>
    <name evidence="3" type="ORF">A2875_00490</name>
</gene>
<sequence length="220" mass="23354">MMFNLTGKVSLITGASSGIGHSIALALSQQGAKIAIAARRVDRLTELSEEIKKQGREALIVQMDVTKKDEVEKGVAQVVAVFGKLDILVNNAGVYEGTGVFDFKEDAWDKVINTNLKAYMVLSHFAALDMAKRSWGRIVNIGSVAMGNQGFGIAGGSAYAASKGGVVGLTESLAAELASKNILVNCIAPGLIESEMTQSIMNDKKQLEAFLPRIPLKRAG</sequence>
<dbReference type="PRINTS" id="PR00081">
    <property type="entry name" value="GDHRDH"/>
</dbReference>
<dbReference type="PANTHER" id="PTHR42879:SF2">
    <property type="entry name" value="3-OXOACYL-[ACYL-CARRIER-PROTEIN] REDUCTASE FABG"/>
    <property type="match status" value="1"/>
</dbReference>
<evidence type="ECO:0000256" key="2">
    <source>
        <dbReference type="RuleBase" id="RU000363"/>
    </source>
</evidence>
<dbReference type="SUPFAM" id="SSF51735">
    <property type="entry name" value="NAD(P)-binding Rossmann-fold domains"/>
    <property type="match status" value="1"/>
</dbReference>
<dbReference type="AlphaFoldDB" id="A0A1F5ZKP9"/>
<dbReference type="InterPro" id="IPR036291">
    <property type="entry name" value="NAD(P)-bd_dom_sf"/>
</dbReference>
<dbReference type="FunFam" id="3.40.50.720:FF:000084">
    <property type="entry name" value="Short-chain dehydrogenase reductase"/>
    <property type="match status" value="1"/>
</dbReference>
<proteinExistence type="inferred from homology"/>